<evidence type="ECO:0000313" key="1">
    <source>
        <dbReference type="EMBL" id="KAJ2986321.1"/>
    </source>
</evidence>
<comment type="caution">
    <text evidence="1">The sequence shown here is derived from an EMBL/GenBank/DDBJ whole genome shotgun (WGS) entry which is preliminary data.</text>
</comment>
<sequence length="106" mass="10432">MAPAGTEVAIELAAGAASESESAAGAEAPAASEQGFEHGPEATGAEPEIPLARLVAAGRMVAAAEAEHGTALATEAGAGFHGVAVLYGNTIDVNPSKHRVPARNAY</sequence>
<evidence type="ECO:0000313" key="2">
    <source>
        <dbReference type="Proteomes" id="UP001144978"/>
    </source>
</evidence>
<accession>A0ACC1P4W6</accession>
<reference evidence="1" key="1">
    <citation type="submission" date="2022-08" db="EMBL/GenBank/DDBJ databases">
        <title>Genome Sequence of Pycnoporus sanguineus.</title>
        <authorList>
            <person name="Buettner E."/>
        </authorList>
    </citation>
    <scope>NUCLEOTIDE SEQUENCE</scope>
    <source>
        <strain evidence="1">CG-C14</strain>
    </source>
</reference>
<keyword evidence="2" id="KW-1185">Reference proteome</keyword>
<name>A0ACC1P4W6_9APHY</name>
<dbReference type="EMBL" id="JANSHE010003380">
    <property type="protein sequence ID" value="KAJ2986321.1"/>
    <property type="molecule type" value="Genomic_DNA"/>
</dbReference>
<organism evidence="1 2">
    <name type="scientific">Trametes sanguinea</name>
    <dbReference type="NCBI Taxonomy" id="158606"/>
    <lineage>
        <taxon>Eukaryota</taxon>
        <taxon>Fungi</taxon>
        <taxon>Dikarya</taxon>
        <taxon>Basidiomycota</taxon>
        <taxon>Agaricomycotina</taxon>
        <taxon>Agaricomycetes</taxon>
        <taxon>Polyporales</taxon>
        <taxon>Polyporaceae</taxon>
        <taxon>Trametes</taxon>
    </lineage>
</organism>
<gene>
    <name evidence="1" type="ORF">NUW54_g9815</name>
</gene>
<proteinExistence type="predicted"/>
<dbReference type="Proteomes" id="UP001144978">
    <property type="component" value="Unassembled WGS sequence"/>
</dbReference>
<protein>
    <submittedName>
        <fullName evidence="1">Uncharacterized protein</fullName>
    </submittedName>
</protein>